<evidence type="ECO:0000256" key="4">
    <source>
        <dbReference type="ARBA" id="ARBA00022670"/>
    </source>
</evidence>
<keyword evidence="7 9" id="KW-0720">Serine protease</keyword>
<accession>A0A9P6A9I5</accession>
<dbReference type="Pfam" id="PF02225">
    <property type="entry name" value="PA"/>
    <property type="match status" value="1"/>
</dbReference>
<dbReference type="PROSITE" id="PS00138">
    <property type="entry name" value="SUBTILASE_SER"/>
    <property type="match status" value="1"/>
</dbReference>
<protein>
    <submittedName>
        <fullName evidence="15">Subtilisin-like protease</fullName>
    </submittedName>
</protein>
<dbReference type="GO" id="GO:0016020">
    <property type="term" value="C:membrane"/>
    <property type="evidence" value="ECO:0007669"/>
    <property type="project" value="InterPro"/>
</dbReference>
<dbReference type="GO" id="GO:0005615">
    <property type="term" value="C:extracellular space"/>
    <property type="evidence" value="ECO:0007669"/>
    <property type="project" value="TreeGrafter"/>
</dbReference>
<reference evidence="15" key="1">
    <citation type="submission" date="2020-11" db="EMBL/GenBank/DDBJ databases">
        <authorList>
            <consortium name="DOE Joint Genome Institute"/>
            <person name="Ahrendt S."/>
            <person name="Riley R."/>
            <person name="Andreopoulos W."/>
            <person name="Labutti K."/>
            <person name="Pangilinan J."/>
            <person name="Ruiz-Duenas F.J."/>
            <person name="Barrasa J.M."/>
            <person name="Sanchez-Garcia M."/>
            <person name="Camarero S."/>
            <person name="Miyauchi S."/>
            <person name="Serrano A."/>
            <person name="Linde D."/>
            <person name="Babiker R."/>
            <person name="Drula E."/>
            <person name="Ayuso-Fernandez I."/>
            <person name="Pacheco R."/>
            <person name="Padilla G."/>
            <person name="Ferreira P."/>
            <person name="Barriuso J."/>
            <person name="Kellner H."/>
            <person name="Castanera R."/>
            <person name="Alfaro M."/>
            <person name="Ramirez L."/>
            <person name="Pisabarro A.G."/>
            <person name="Kuo A."/>
            <person name="Tritt A."/>
            <person name="Lipzen A."/>
            <person name="He G."/>
            <person name="Yan M."/>
            <person name="Ng V."/>
            <person name="Cullen D."/>
            <person name="Martin F."/>
            <person name="Rosso M.-N."/>
            <person name="Henrissat B."/>
            <person name="Hibbett D."/>
            <person name="Martinez A.T."/>
            <person name="Grigoriev I.V."/>
        </authorList>
    </citation>
    <scope>NUCLEOTIDE SEQUENCE</scope>
    <source>
        <strain evidence="15">ATCC 90797</strain>
    </source>
</reference>
<feature type="domain" description="PA" evidence="13">
    <location>
        <begin position="376"/>
        <end position="448"/>
    </location>
</feature>
<keyword evidence="5 11" id="KW-0732">Signal</keyword>
<evidence type="ECO:0000256" key="2">
    <source>
        <dbReference type="ARBA" id="ARBA00022512"/>
    </source>
</evidence>
<feature type="domain" description="Peptidase S8/S53" evidence="12">
    <location>
        <begin position="154"/>
        <end position="581"/>
    </location>
</feature>
<dbReference type="AlphaFoldDB" id="A0A9P6A9I5"/>
<dbReference type="SUPFAM" id="SSF52743">
    <property type="entry name" value="Subtilisin-like"/>
    <property type="match status" value="1"/>
</dbReference>
<dbReference type="InterPro" id="IPR022398">
    <property type="entry name" value="Peptidase_S8_His-AS"/>
</dbReference>
<name>A0A9P6A9I5_PLEER</name>
<comment type="similarity">
    <text evidence="1 9 10">Belongs to the peptidase S8 family.</text>
</comment>
<dbReference type="InterPro" id="IPR015500">
    <property type="entry name" value="Peptidase_S8_subtilisin-rel"/>
</dbReference>
<dbReference type="PROSITE" id="PS00137">
    <property type="entry name" value="SUBTILASE_HIS"/>
    <property type="match status" value="1"/>
</dbReference>
<dbReference type="InterPro" id="IPR036852">
    <property type="entry name" value="Peptidase_S8/S53_dom_sf"/>
</dbReference>
<dbReference type="EMBL" id="MU154522">
    <property type="protein sequence ID" value="KAF9501703.1"/>
    <property type="molecule type" value="Genomic_DNA"/>
</dbReference>
<feature type="domain" description="C5a peptidase/Subtilisin-like protease SBT2-like Fn3-like" evidence="14">
    <location>
        <begin position="602"/>
        <end position="707"/>
    </location>
</feature>
<evidence type="ECO:0000256" key="11">
    <source>
        <dbReference type="SAM" id="SignalP"/>
    </source>
</evidence>
<dbReference type="PROSITE" id="PS51892">
    <property type="entry name" value="SUBTILASE"/>
    <property type="match status" value="1"/>
</dbReference>
<evidence type="ECO:0000259" key="12">
    <source>
        <dbReference type="Pfam" id="PF00082"/>
    </source>
</evidence>
<dbReference type="CDD" id="cd07489">
    <property type="entry name" value="Peptidases_S8_5"/>
    <property type="match status" value="1"/>
</dbReference>
<gene>
    <name evidence="15" type="ORF">BDN71DRAFT_1379629</name>
</gene>
<evidence type="ECO:0000313" key="15">
    <source>
        <dbReference type="EMBL" id="KAF9501703.1"/>
    </source>
</evidence>
<dbReference type="PRINTS" id="PR00723">
    <property type="entry name" value="SUBTILISIN"/>
</dbReference>
<dbReference type="GO" id="GO:0004252">
    <property type="term" value="F:serine-type endopeptidase activity"/>
    <property type="evidence" value="ECO:0007669"/>
    <property type="project" value="UniProtKB-UniRule"/>
</dbReference>
<dbReference type="InterPro" id="IPR000209">
    <property type="entry name" value="Peptidase_S8/S53_dom"/>
</dbReference>
<feature type="signal peptide" evidence="11">
    <location>
        <begin position="1"/>
        <end position="17"/>
    </location>
</feature>
<feature type="active site" description="Charge relay system" evidence="8 9">
    <location>
        <position position="213"/>
    </location>
</feature>
<feature type="active site" description="Charge relay system" evidence="8 9">
    <location>
        <position position="524"/>
    </location>
</feature>
<evidence type="ECO:0000256" key="3">
    <source>
        <dbReference type="ARBA" id="ARBA00022525"/>
    </source>
</evidence>
<dbReference type="Proteomes" id="UP000807025">
    <property type="component" value="Unassembled WGS sequence"/>
</dbReference>
<dbReference type="Gene3D" id="3.40.50.200">
    <property type="entry name" value="Peptidase S8/S53 domain"/>
    <property type="match status" value="2"/>
</dbReference>
<dbReference type="OrthoDB" id="206201at2759"/>
<dbReference type="InterPro" id="IPR013783">
    <property type="entry name" value="Ig-like_fold"/>
</dbReference>
<evidence type="ECO:0000256" key="6">
    <source>
        <dbReference type="ARBA" id="ARBA00022801"/>
    </source>
</evidence>
<evidence type="ECO:0000313" key="16">
    <source>
        <dbReference type="Proteomes" id="UP000807025"/>
    </source>
</evidence>
<sequence length="893" mass="93333">MKGVLLWFVLSAGCALAVTPLSSVKRVTNLPIVANKFIVEVDSTSDIPTKRSNPHDALYESLRKRAIGFKVDREFNTAGLFVGAALTLSDAQDVAQIQGTTGVKSIRPVRAFDRPKPVKVQVVKGPDDPALPPDSESTHVITGVDRLHAQGITGAGIKIGILDTGIDYTHPTLGGAFGPGNKVIGGFDLVGDDYDGTNTPVPDPDPLDQCAGHGTHVAGIIGANPDNAFNISGVAFQASLSAYRVFGCVGVVTDDVLVDALLLGFNEGQDILTLSLGGADGWTESVSAVVASRIAATGKVVTIAAGNDGASGAWYTSSPGNGIDVISVASLDNTVVPLQTAQVHGVTHDPIIYQDTFPLPINDTRPIFATSTDVTVVDDACNPLPDSTPDLSGFVVVVRRGTCTFVQKLQNVAAKGATVTLIYDNGSGFGAIETGEFVASFIQAADGEFLVQQFAAGQAVFLSFPQSGGLIQFPDPAGGLISSFTSYGPSNDFFFKPAVAAPGGNILSTLPVNLGLFGIESGTSMATPFVAGSAALLFQAKGKSAAVGRSARTLFETTAQRVPSTHTDGDPLQTLTQQGAGLINVFNAIHTTTIVSPGELILNDTAHFKGTQQFTVRNAGSSAKTYTLRHIPAGTAVTVTPGTIFPADGPVPLSTDFASVSLSTSKFTLAPGKTQTVTARFTPPAAADPSTFPVFSGFIQIESGTEQVQVSYLGLKASLKDKQVIDNTDFFFGVPTPVLTDPNGEVQTSPRNYSFLASDFPTLIFRLAFGSPKVVVDLVSPTINFKPTLNTRALGDTHGSFFSFPHRVKTGSFAQVPTIGTVFELDFTTRNNDDPSDNGFVSVAIDPPTFANGTTIPNGQFRLLLRALRVTGDPTNEADFESFLSPIIGINAP</sequence>
<evidence type="ECO:0000259" key="13">
    <source>
        <dbReference type="Pfam" id="PF02225"/>
    </source>
</evidence>
<evidence type="ECO:0000256" key="1">
    <source>
        <dbReference type="ARBA" id="ARBA00011073"/>
    </source>
</evidence>
<dbReference type="InterPro" id="IPR003137">
    <property type="entry name" value="PA_domain"/>
</dbReference>
<dbReference type="PANTHER" id="PTHR43806:SF66">
    <property type="entry name" value="SERIN ENDOPEPTIDASE"/>
    <property type="match status" value="1"/>
</dbReference>
<feature type="active site" description="Charge relay system" evidence="8 9">
    <location>
        <position position="163"/>
    </location>
</feature>
<dbReference type="InterPro" id="IPR034187">
    <property type="entry name" value="Peptidases_S8_5"/>
</dbReference>
<dbReference type="Gene3D" id="2.60.40.10">
    <property type="entry name" value="Immunoglobulins"/>
    <property type="match status" value="1"/>
</dbReference>
<evidence type="ECO:0000256" key="7">
    <source>
        <dbReference type="ARBA" id="ARBA00022825"/>
    </source>
</evidence>
<dbReference type="Gene3D" id="3.50.30.30">
    <property type="match status" value="1"/>
</dbReference>
<evidence type="ECO:0000259" key="14">
    <source>
        <dbReference type="Pfam" id="PF06280"/>
    </source>
</evidence>
<keyword evidence="6 9" id="KW-0378">Hydrolase</keyword>
<dbReference type="CDD" id="cd02124">
    <property type="entry name" value="PA_PoS1_like"/>
    <property type="match status" value="1"/>
</dbReference>
<evidence type="ECO:0000256" key="5">
    <source>
        <dbReference type="ARBA" id="ARBA00022729"/>
    </source>
</evidence>
<organism evidence="15 16">
    <name type="scientific">Pleurotus eryngii</name>
    <name type="common">Boletus of the steppes</name>
    <dbReference type="NCBI Taxonomy" id="5323"/>
    <lineage>
        <taxon>Eukaryota</taxon>
        <taxon>Fungi</taxon>
        <taxon>Dikarya</taxon>
        <taxon>Basidiomycota</taxon>
        <taxon>Agaricomycotina</taxon>
        <taxon>Agaricomycetes</taxon>
        <taxon>Agaricomycetidae</taxon>
        <taxon>Agaricales</taxon>
        <taxon>Pleurotineae</taxon>
        <taxon>Pleurotaceae</taxon>
        <taxon>Pleurotus</taxon>
    </lineage>
</organism>
<dbReference type="InterPro" id="IPR023827">
    <property type="entry name" value="Peptidase_S8_Asp-AS"/>
</dbReference>
<keyword evidence="3" id="KW-0964">Secreted</keyword>
<dbReference type="PANTHER" id="PTHR43806">
    <property type="entry name" value="PEPTIDASE S8"/>
    <property type="match status" value="1"/>
</dbReference>
<keyword evidence="4 9" id="KW-0645">Protease</keyword>
<dbReference type="GO" id="GO:0006508">
    <property type="term" value="P:proteolysis"/>
    <property type="evidence" value="ECO:0007669"/>
    <property type="project" value="UniProtKB-KW"/>
</dbReference>
<dbReference type="InterPro" id="IPR010435">
    <property type="entry name" value="C5a/SBT2-like_Fn3"/>
</dbReference>
<dbReference type="InterPro" id="IPR023828">
    <property type="entry name" value="Peptidase_S8_Ser-AS"/>
</dbReference>
<evidence type="ECO:0000256" key="8">
    <source>
        <dbReference type="PIRSR" id="PIRSR615500-1"/>
    </source>
</evidence>
<dbReference type="PROSITE" id="PS00136">
    <property type="entry name" value="SUBTILASE_ASP"/>
    <property type="match status" value="1"/>
</dbReference>
<evidence type="ECO:0000256" key="9">
    <source>
        <dbReference type="PROSITE-ProRule" id="PRU01240"/>
    </source>
</evidence>
<dbReference type="InterPro" id="IPR050131">
    <property type="entry name" value="Peptidase_S8_subtilisin-like"/>
</dbReference>
<dbReference type="InterPro" id="IPR046450">
    <property type="entry name" value="PA_dom_sf"/>
</dbReference>
<dbReference type="Pfam" id="PF00082">
    <property type="entry name" value="Peptidase_S8"/>
    <property type="match status" value="1"/>
</dbReference>
<feature type="chain" id="PRO_5040396099" evidence="11">
    <location>
        <begin position="18"/>
        <end position="893"/>
    </location>
</feature>
<dbReference type="SUPFAM" id="SSF52025">
    <property type="entry name" value="PA domain"/>
    <property type="match status" value="1"/>
</dbReference>
<evidence type="ECO:0000256" key="10">
    <source>
        <dbReference type="RuleBase" id="RU003355"/>
    </source>
</evidence>
<keyword evidence="16" id="KW-1185">Reference proteome</keyword>
<keyword evidence="2" id="KW-0134">Cell wall</keyword>
<comment type="caution">
    <text evidence="15">The sequence shown here is derived from an EMBL/GenBank/DDBJ whole genome shotgun (WGS) entry which is preliminary data.</text>
</comment>
<proteinExistence type="inferred from homology"/>
<dbReference type="Pfam" id="PF06280">
    <property type="entry name" value="fn3_5"/>
    <property type="match status" value="1"/>
</dbReference>